<comment type="caution">
    <text evidence="3">The sequence shown here is derived from an EMBL/GenBank/DDBJ whole genome shotgun (WGS) entry which is preliminary data.</text>
</comment>
<dbReference type="EMBL" id="VSWD01000013">
    <property type="protein sequence ID" value="KAK3084239.1"/>
    <property type="molecule type" value="Genomic_DNA"/>
</dbReference>
<reference evidence="3" key="1">
    <citation type="submission" date="2019-08" db="EMBL/GenBank/DDBJ databases">
        <title>The improved chromosome-level genome for the pearl oyster Pinctada fucata martensii using PacBio sequencing and Hi-C.</title>
        <authorList>
            <person name="Zheng Z."/>
        </authorList>
    </citation>
    <scope>NUCLEOTIDE SEQUENCE</scope>
    <source>
        <strain evidence="3">ZZ-2019</strain>
        <tissue evidence="3">Adductor muscle</tissue>
    </source>
</reference>
<evidence type="ECO:0000313" key="3">
    <source>
        <dbReference type="EMBL" id="KAK3084239.1"/>
    </source>
</evidence>
<protein>
    <recommendedName>
        <fullName evidence="2">CBF1-interacting co-repressor CIR N-terminal domain-containing protein</fullName>
    </recommendedName>
</protein>
<accession>A0AA88XF75</accession>
<dbReference type="PANTHER" id="PTHR22093:SF0">
    <property type="entry name" value="LEUKOCYTE RECEPTOR CLUSTER MEMBER 1"/>
    <property type="match status" value="1"/>
</dbReference>
<keyword evidence="4" id="KW-1185">Reference proteome</keyword>
<evidence type="ECO:0000259" key="2">
    <source>
        <dbReference type="SMART" id="SM01083"/>
    </source>
</evidence>
<feature type="domain" description="CBF1-interacting co-repressor CIR N-terminal" evidence="2">
    <location>
        <begin position="5"/>
        <end position="41"/>
    </location>
</feature>
<evidence type="ECO:0000313" key="4">
    <source>
        <dbReference type="Proteomes" id="UP001186944"/>
    </source>
</evidence>
<feature type="compositionally biased region" description="Basic residues" evidence="1">
    <location>
        <begin position="201"/>
        <end position="218"/>
    </location>
</feature>
<name>A0AA88XF75_PINIB</name>
<proteinExistence type="predicted"/>
<dbReference type="SMART" id="SM01083">
    <property type="entry name" value="Cir_N"/>
    <property type="match status" value="1"/>
</dbReference>
<dbReference type="AlphaFoldDB" id="A0AA88XF75"/>
<organism evidence="3 4">
    <name type="scientific">Pinctada imbricata</name>
    <name type="common">Atlantic pearl-oyster</name>
    <name type="synonym">Pinctada martensii</name>
    <dbReference type="NCBI Taxonomy" id="66713"/>
    <lineage>
        <taxon>Eukaryota</taxon>
        <taxon>Metazoa</taxon>
        <taxon>Spiralia</taxon>
        <taxon>Lophotrochozoa</taxon>
        <taxon>Mollusca</taxon>
        <taxon>Bivalvia</taxon>
        <taxon>Autobranchia</taxon>
        <taxon>Pteriomorphia</taxon>
        <taxon>Pterioida</taxon>
        <taxon>Pterioidea</taxon>
        <taxon>Pteriidae</taxon>
        <taxon>Pinctada</taxon>
    </lineage>
</organism>
<sequence length="294" mass="34434">FTFDSWHVRNKDNIQRVRRDEEKAAAEEKEKQRRIALAEQEARTEFLRKKSRKSLPSSTQSSAPSSITEDSKDTIGPQPASEDNKYDALSLSSDLQSGSRGFINFFKAEEEDTASSVSVKKNIDHEAERKVEKEEWEKKVGILTYLGQNSTEMTGMLYLYFCIKIPLCGKAQEIKHRKLQDSLDPMNKMTKYLEMKSSSKDKHHKDKHKHKKKHKHKDKVKDKEKKSKPSKTIEELRAERMRREGEERRRASALMARARGEKCEETVIEPEVTERERKYNSQYNPDFVRKPKKR</sequence>
<feature type="compositionally biased region" description="Basic and acidic residues" evidence="1">
    <location>
        <begin position="219"/>
        <end position="250"/>
    </location>
</feature>
<dbReference type="Proteomes" id="UP001186944">
    <property type="component" value="Unassembled WGS sequence"/>
</dbReference>
<evidence type="ECO:0000256" key="1">
    <source>
        <dbReference type="SAM" id="MobiDB-lite"/>
    </source>
</evidence>
<gene>
    <name evidence="3" type="ORF">FSP39_010501</name>
</gene>
<feature type="region of interest" description="Disordered" evidence="1">
    <location>
        <begin position="195"/>
        <end position="294"/>
    </location>
</feature>
<feature type="region of interest" description="Disordered" evidence="1">
    <location>
        <begin position="18"/>
        <end position="88"/>
    </location>
</feature>
<dbReference type="InterPro" id="IPR039875">
    <property type="entry name" value="LENG1-like"/>
</dbReference>
<feature type="compositionally biased region" description="Basic and acidic residues" evidence="1">
    <location>
        <begin position="18"/>
        <end position="33"/>
    </location>
</feature>
<feature type="non-terminal residue" evidence="3">
    <location>
        <position position="1"/>
    </location>
</feature>
<dbReference type="PANTHER" id="PTHR22093">
    <property type="entry name" value="LEUKOCYTE RECEPTOR CLUSTER LRC MEMBER 1"/>
    <property type="match status" value="1"/>
</dbReference>
<dbReference type="InterPro" id="IPR019339">
    <property type="entry name" value="CIR_N_dom"/>
</dbReference>
<feature type="compositionally biased region" description="Low complexity" evidence="1">
    <location>
        <begin position="54"/>
        <end position="66"/>
    </location>
</feature>
<dbReference type="Pfam" id="PF10197">
    <property type="entry name" value="Cir_N"/>
    <property type="match status" value="1"/>
</dbReference>